<reference evidence="5" key="1">
    <citation type="submission" date="2022-04" db="EMBL/GenBank/DDBJ databases">
        <title>A functionally conserved STORR gene fusion in Papaver species that diverged 16.8 million years ago.</title>
        <authorList>
            <person name="Catania T."/>
        </authorList>
    </citation>
    <scope>NUCLEOTIDE SEQUENCE</scope>
    <source>
        <strain evidence="5">S-188037</strain>
    </source>
</reference>
<dbReference type="CDD" id="cd00325">
    <property type="entry name" value="chitinase_GH19"/>
    <property type="match status" value="2"/>
</dbReference>
<evidence type="ECO:0000259" key="4">
    <source>
        <dbReference type="PROSITE" id="PS00774"/>
    </source>
</evidence>
<dbReference type="Gene3D" id="1.10.530.10">
    <property type="match status" value="2"/>
</dbReference>
<sequence length="402" mass="45641">MLLLNKISFISVILVGILFGVLSKSVAGDSSPHYGPTIDQRGKWFYSRYAFLEAIKPYIRFARRTYPGREIAAFFAHVTHETGHFCHIEENGGESRDYFDEGNRQYPCAWGKKYHETVSKDPIIAYKTALWFWMKNVHKLVASNQGFGATIRAINSMECNGGNWETVQARHISNLLTLNRMSPLTSITFISIVGVLLRFLSQNVKADELYPPYGPLVSERVTPQFFYGILNQAKSGCPGKNFYTRHAFLDAVNMHPRFGRRGQPEREIAAFFAHVTHETGRKITVPRMQNFHGKRYYGRGPLQLSYNTNYGPAGNAIHINLLQNPEIVANDPSVAFKTSLWFWMTYVHKTAISPNQGFGNTIRIINSGECDGGNPAQVDSRVMFYREYCNLLGTQPEDNLRC</sequence>
<gene>
    <name evidence="5" type="ORF">MKW98_028988</name>
</gene>
<organism evidence="5 6">
    <name type="scientific">Papaver atlanticum</name>
    <dbReference type="NCBI Taxonomy" id="357466"/>
    <lineage>
        <taxon>Eukaryota</taxon>
        <taxon>Viridiplantae</taxon>
        <taxon>Streptophyta</taxon>
        <taxon>Embryophyta</taxon>
        <taxon>Tracheophyta</taxon>
        <taxon>Spermatophyta</taxon>
        <taxon>Magnoliopsida</taxon>
        <taxon>Ranunculales</taxon>
        <taxon>Papaveraceae</taxon>
        <taxon>Papaveroideae</taxon>
        <taxon>Papaver</taxon>
    </lineage>
</organism>
<keyword evidence="1" id="KW-0611">Plant defense</keyword>
<comment type="caution">
    <text evidence="5">The sequence shown here is derived from an EMBL/GenBank/DDBJ whole genome shotgun (WGS) entry which is preliminary data.</text>
</comment>
<dbReference type="EMBL" id="JAJJMB010000133">
    <property type="protein sequence ID" value="KAI3963048.1"/>
    <property type="molecule type" value="Genomic_DNA"/>
</dbReference>
<proteinExistence type="predicted"/>
<dbReference type="Gene3D" id="3.30.20.10">
    <property type="entry name" value="Endochitinase, domain 2"/>
    <property type="match status" value="1"/>
</dbReference>
<evidence type="ECO:0000256" key="1">
    <source>
        <dbReference type="ARBA" id="ARBA00022821"/>
    </source>
</evidence>
<dbReference type="PROSITE" id="PS00774">
    <property type="entry name" value="CHITINASE_19_2"/>
    <property type="match status" value="1"/>
</dbReference>
<dbReference type="GO" id="GO:0016998">
    <property type="term" value="P:cell wall macromolecule catabolic process"/>
    <property type="evidence" value="ECO:0007669"/>
    <property type="project" value="InterPro"/>
</dbReference>
<evidence type="ECO:0000313" key="6">
    <source>
        <dbReference type="Proteomes" id="UP001202328"/>
    </source>
</evidence>
<feature type="signal peptide" evidence="3">
    <location>
        <begin position="1"/>
        <end position="28"/>
    </location>
</feature>
<dbReference type="Pfam" id="PF00182">
    <property type="entry name" value="Glyco_hydro_19"/>
    <property type="match status" value="3"/>
</dbReference>
<keyword evidence="2" id="KW-1015">Disulfide bond</keyword>
<dbReference type="GO" id="GO:0006952">
    <property type="term" value="P:defense response"/>
    <property type="evidence" value="ECO:0007669"/>
    <property type="project" value="UniProtKB-KW"/>
</dbReference>
<evidence type="ECO:0000256" key="2">
    <source>
        <dbReference type="ARBA" id="ARBA00023157"/>
    </source>
</evidence>
<dbReference type="PANTHER" id="PTHR22595:SF79">
    <property type="entry name" value="CHITINASE 12"/>
    <property type="match status" value="1"/>
</dbReference>
<dbReference type="InterPro" id="IPR000726">
    <property type="entry name" value="Glyco_hydro_19_cat"/>
</dbReference>
<name>A0AAD4XYK3_9MAGN</name>
<dbReference type="SUPFAM" id="SSF53955">
    <property type="entry name" value="Lysozyme-like"/>
    <property type="match status" value="2"/>
</dbReference>
<feature type="domain" description="Glycoside hydrolase family 19 catalytic" evidence="4">
    <location>
        <begin position="334"/>
        <end position="344"/>
    </location>
</feature>
<dbReference type="InterPro" id="IPR023346">
    <property type="entry name" value="Lysozyme-like_dom_sf"/>
</dbReference>
<dbReference type="AlphaFoldDB" id="A0AAD4XYK3"/>
<dbReference type="GO" id="GO:0006032">
    <property type="term" value="P:chitin catabolic process"/>
    <property type="evidence" value="ECO:0007669"/>
    <property type="project" value="InterPro"/>
</dbReference>
<dbReference type="Proteomes" id="UP001202328">
    <property type="component" value="Unassembled WGS sequence"/>
</dbReference>
<feature type="chain" id="PRO_5042229592" description="Glycoside hydrolase family 19 catalytic domain-containing protein" evidence="3">
    <location>
        <begin position="29"/>
        <end position="402"/>
    </location>
</feature>
<evidence type="ECO:0000256" key="3">
    <source>
        <dbReference type="SAM" id="SignalP"/>
    </source>
</evidence>
<keyword evidence="3" id="KW-0732">Signal</keyword>
<accession>A0AAD4XYK3</accession>
<dbReference type="PANTHER" id="PTHR22595">
    <property type="entry name" value="CHITINASE-RELATED"/>
    <property type="match status" value="1"/>
</dbReference>
<dbReference type="GO" id="GO:0004568">
    <property type="term" value="F:chitinase activity"/>
    <property type="evidence" value="ECO:0007669"/>
    <property type="project" value="InterPro"/>
</dbReference>
<keyword evidence="6" id="KW-1185">Reference proteome</keyword>
<protein>
    <recommendedName>
        <fullName evidence="4">Glycoside hydrolase family 19 catalytic domain-containing protein</fullName>
    </recommendedName>
</protein>
<evidence type="ECO:0000313" key="5">
    <source>
        <dbReference type="EMBL" id="KAI3963048.1"/>
    </source>
</evidence>